<dbReference type="Gene3D" id="2.10.109.10">
    <property type="entry name" value="Umud Fragment, subunit A"/>
    <property type="match status" value="1"/>
</dbReference>
<dbReference type="EMBL" id="SMAG01000002">
    <property type="protein sequence ID" value="TCS95884.1"/>
    <property type="molecule type" value="Genomic_DNA"/>
</dbReference>
<comment type="catalytic activity">
    <reaction evidence="1 8">
        <text>Cleavage of hydrophobic, N-terminal signal or leader sequences from secreted and periplasmic proteins.</text>
        <dbReference type="EC" id="3.4.21.89"/>
    </reaction>
</comment>
<sequence length="165" mass="19196">MEWITSKRRLWILIGIAGSLVILLFWIYSFFYTFYQVEGNSMEPALKNGEVYTVHKNYSTIHRGDIVVFHSSQEKMDFIKRVIALPGETIEIRDHRVYINGTVLPEPYIAKYPEIKDIEPTKIPENSYYVLGDERLHSFDSRQLGPISQADLIGMIKPEERGVTR</sequence>
<evidence type="ECO:0000256" key="4">
    <source>
        <dbReference type="ARBA" id="ARBA00013208"/>
    </source>
</evidence>
<dbReference type="Proteomes" id="UP000294937">
    <property type="component" value="Unassembled WGS sequence"/>
</dbReference>
<evidence type="ECO:0000313" key="12">
    <source>
        <dbReference type="Proteomes" id="UP000294937"/>
    </source>
</evidence>
<dbReference type="RefSeq" id="WP_131923848.1">
    <property type="nucleotide sequence ID" value="NZ_SMAG01000002.1"/>
</dbReference>
<evidence type="ECO:0000256" key="9">
    <source>
        <dbReference type="RuleBase" id="RU362042"/>
    </source>
</evidence>
<evidence type="ECO:0000313" key="11">
    <source>
        <dbReference type="EMBL" id="TCS95884.1"/>
    </source>
</evidence>
<dbReference type="InterPro" id="IPR036286">
    <property type="entry name" value="LexA/Signal_pep-like_sf"/>
</dbReference>
<dbReference type="InterPro" id="IPR019757">
    <property type="entry name" value="Pept_S26A_signal_pept_1_Lys-AS"/>
</dbReference>
<evidence type="ECO:0000256" key="7">
    <source>
        <dbReference type="PIRSR" id="PIRSR600223-1"/>
    </source>
</evidence>
<keyword evidence="6 8" id="KW-0378">Hydrolase</keyword>
<dbReference type="GO" id="GO:0009003">
    <property type="term" value="F:signal peptidase activity"/>
    <property type="evidence" value="ECO:0007669"/>
    <property type="project" value="UniProtKB-EC"/>
</dbReference>
<dbReference type="NCBIfam" id="TIGR02227">
    <property type="entry name" value="sigpep_I_bact"/>
    <property type="match status" value="1"/>
</dbReference>
<keyword evidence="5 8" id="KW-0645">Protease</keyword>
<dbReference type="InterPro" id="IPR000223">
    <property type="entry name" value="Pept_S26A_signal_pept_1"/>
</dbReference>
<evidence type="ECO:0000256" key="5">
    <source>
        <dbReference type="ARBA" id="ARBA00022670"/>
    </source>
</evidence>
<dbReference type="PANTHER" id="PTHR43390:SF1">
    <property type="entry name" value="CHLOROPLAST PROCESSING PEPTIDASE"/>
    <property type="match status" value="1"/>
</dbReference>
<evidence type="ECO:0000259" key="10">
    <source>
        <dbReference type="Pfam" id="PF10502"/>
    </source>
</evidence>
<keyword evidence="12" id="KW-1185">Reference proteome</keyword>
<keyword evidence="8" id="KW-1133">Transmembrane helix</keyword>
<dbReference type="PROSITE" id="PS00760">
    <property type="entry name" value="SPASE_I_2"/>
    <property type="match status" value="1"/>
</dbReference>
<evidence type="ECO:0000256" key="6">
    <source>
        <dbReference type="ARBA" id="ARBA00022801"/>
    </source>
</evidence>
<dbReference type="PRINTS" id="PR00727">
    <property type="entry name" value="LEADERPTASE"/>
</dbReference>
<evidence type="ECO:0000256" key="8">
    <source>
        <dbReference type="RuleBase" id="RU003993"/>
    </source>
</evidence>
<comment type="caution">
    <text evidence="11">The sequence shown here is derived from an EMBL/GenBank/DDBJ whole genome shotgun (WGS) entry which is preliminary data.</text>
</comment>
<evidence type="ECO:0000256" key="2">
    <source>
        <dbReference type="ARBA" id="ARBA00004401"/>
    </source>
</evidence>
<keyword evidence="8" id="KW-0472">Membrane</keyword>
<organism evidence="11 12">
    <name type="scientific">Hazenella coriacea</name>
    <dbReference type="NCBI Taxonomy" id="1179467"/>
    <lineage>
        <taxon>Bacteria</taxon>
        <taxon>Bacillati</taxon>
        <taxon>Bacillota</taxon>
        <taxon>Bacilli</taxon>
        <taxon>Bacillales</taxon>
        <taxon>Thermoactinomycetaceae</taxon>
        <taxon>Hazenella</taxon>
    </lineage>
</organism>
<accession>A0A4R3LC38</accession>
<evidence type="ECO:0000256" key="3">
    <source>
        <dbReference type="ARBA" id="ARBA00009370"/>
    </source>
</evidence>
<dbReference type="GO" id="GO:0006465">
    <property type="term" value="P:signal peptide processing"/>
    <property type="evidence" value="ECO:0007669"/>
    <property type="project" value="InterPro"/>
</dbReference>
<protein>
    <recommendedName>
        <fullName evidence="4 8">Signal peptidase I</fullName>
        <ecNumber evidence="4 8">3.4.21.89</ecNumber>
    </recommendedName>
</protein>
<dbReference type="OrthoDB" id="9802919at2"/>
<feature type="active site" evidence="7">
    <location>
        <position position="80"/>
    </location>
</feature>
<feature type="active site" evidence="7">
    <location>
        <position position="41"/>
    </location>
</feature>
<keyword evidence="8" id="KW-0812">Transmembrane</keyword>
<dbReference type="GO" id="GO:0004252">
    <property type="term" value="F:serine-type endopeptidase activity"/>
    <property type="evidence" value="ECO:0007669"/>
    <property type="project" value="InterPro"/>
</dbReference>
<dbReference type="PROSITE" id="PS00501">
    <property type="entry name" value="SPASE_I_1"/>
    <property type="match status" value="1"/>
</dbReference>
<comment type="subcellular location">
    <subcellularLocation>
        <location evidence="2">Cell membrane</location>
        <topology evidence="2">Single-pass type II membrane protein</topology>
    </subcellularLocation>
    <subcellularLocation>
        <location evidence="9">Membrane</location>
        <topology evidence="9">Single-pass type II membrane protein</topology>
    </subcellularLocation>
</comment>
<dbReference type="AlphaFoldDB" id="A0A4R3LC38"/>
<feature type="transmembrane region" description="Helical" evidence="8">
    <location>
        <begin position="12"/>
        <end position="35"/>
    </location>
</feature>
<reference evidence="11 12" key="1">
    <citation type="submission" date="2019-03" db="EMBL/GenBank/DDBJ databases">
        <title>Genomic Encyclopedia of Type Strains, Phase IV (KMG-IV): sequencing the most valuable type-strain genomes for metagenomic binning, comparative biology and taxonomic classification.</title>
        <authorList>
            <person name="Goeker M."/>
        </authorList>
    </citation>
    <scope>NUCLEOTIDE SEQUENCE [LARGE SCALE GENOMIC DNA]</scope>
    <source>
        <strain evidence="11 12">DSM 45707</strain>
    </source>
</reference>
<dbReference type="InterPro" id="IPR019756">
    <property type="entry name" value="Pept_S26A_signal_pept_1_Ser-AS"/>
</dbReference>
<comment type="similarity">
    <text evidence="3 9">Belongs to the peptidase S26 family.</text>
</comment>
<proteinExistence type="inferred from homology"/>
<dbReference type="GO" id="GO:0005886">
    <property type="term" value="C:plasma membrane"/>
    <property type="evidence" value="ECO:0007669"/>
    <property type="project" value="UniProtKB-SubCell"/>
</dbReference>
<dbReference type="InterPro" id="IPR019533">
    <property type="entry name" value="Peptidase_S26"/>
</dbReference>
<dbReference type="EC" id="3.4.21.89" evidence="4 8"/>
<gene>
    <name evidence="11" type="ORF">EDD58_102466</name>
</gene>
<dbReference type="PANTHER" id="PTHR43390">
    <property type="entry name" value="SIGNAL PEPTIDASE I"/>
    <property type="match status" value="1"/>
</dbReference>
<dbReference type="SUPFAM" id="SSF51306">
    <property type="entry name" value="LexA/Signal peptidase"/>
    <property type="match status" value="1"/>
</dbReference>
<name>A0A4R3LC38_9BACL</name>
<dbReference type="CDD" id="cd06530">
    <property type="entry name" value="S26_SPase_I"/>
    <property type="match status" value="1"/>
</dbReference>
<dbReference type="Pfam" id="PF10502">
    <property type="entry name" value="Peptidase_S26"/>
    <property type="match status" value="1"/>
</dbReference>
<evidence type="ECO:0000256" key="1">
    <source>
        <dbReference type="ARBA" id="ARBA00000677"/>
    </source>
</evidence>
<feature type="domain" description="Peptidase S26" evidence="10">
    <location>
        <begin position="16"/>
        <end position="156"/>
    </location>
</feature>